<evidence type="ECO:0000256" key="2">
    <source>
        <dbReference type="ARBA" id="ARBA00022690"/>
    </source>
</evidence>
<dbReference type="InterPro" id="IPR042178">
    <property type="entry name" value="Serpin_sf_1"/>
</dbReference>
<dbReference type="PROSITE" id="PS00284">
    <property type="entry name" value="SERPIN"/>
    <property type="match status" value="1"/>
</dbReference>
<name>A0A139W923_TRICA</name>
<sequence>MVTFGKTVNFSFAFTGNLYRELLRYVRDENFGYSPVALESLLGLARAGSVEETAQEIKTALSFPLNPKEIESVIKNIYPLLKSGKSFQFLAANRIYLQTHYSIRKDFKTLAETSYNIEVQHYDAKKGRQTVNDWVKNATKGKIEAVLDDTDVETSAKCFLISAVYFKLNFWKFAQKEALSRRVFTSMAQKPLEVEFMEKTGLYNYYESPELKATYLEIPIENNFDLVMILPNGKDGLSALETTINDVFVEPKFSQTRVTVAVPKLNFEFKHDLKKVFQHLGMTRAFTNDANMNGFLAEARVLYINHVIHKSLFYFTDDSTEQGIKATAPNKRVGSTSKTFIADHPFIFYVKSKNVIVYAGRVTDPT</sequence>
<evidence type="ECO:0000256" key="1">
    <source>
        <dbReference type="ARBA" id="ARBA00009500"/>
    </source>
</evidence>
<dbReference type="AlphaFoldDB" id="A0A139W923"/>
<dbReference type="InterPro" id="IPR023795">
    <property type="entry name" value="Serpin_CS"/>
</dbReference>
<dbReference type="GO" id="GO:0004867">
    <property type="term" value="F:serine-type endopeptidase inhibitor activity"/>
    <property type="evidence" value="ECO:0007669"/>
    <property type="project" value="UniProtKB-KW"/>
</dbReference>
<evidence type="ECO:0000313" key="7">
    <source>
        <dbReference type="Proteomes" id="UP000007266"/>
    </source>
</evidence>
<accession>A0A139W923</accession>
<evidence type="ECO:0000259" key="5">
    <source>
        <dbReference type="SMART" id="SM00093"/>
    </source>
</evidence>
<dbReference type="OMA" id="WDEKFHE"/>
<dbReference type="InterPro" id="IPR023796">
    <property type="entry name" value="Serpin_dom"/>
</dbReference>
<dbReference type="PANTHER" id="PTHR11461">
    <property type="entry name" value="SERINE PROTEASE INHIBITOR, SERPIN"/>
    <property type="match status" value="1"/>
</dbReference>
<protein>
    <submittedName>
        <fullName evidence="6">Serine protease inhibitor 3/4-like Protein</fullName>
    </submittedName>
</protein>
<dbReference type="Gene3D" id="3.30.497.10">
    <property type="entry name" value="Antithrombin, subunit I, domain 2"/>
    <property type="match status" value="1"/>
</dbReference>
<reference evidence="6 7" key="1">
    <citation type="journal article" date="2008" name="Nature">
        <title>The genome of the model beetle and pest Tribolium castaneum.</title>
        <authorList>
            <consortium name="Tribolium Genome Sequencing Consortium"/>
            <person name="Richards S."/>
            <person name="Gibbs R.A."/>
            <person name="Weinstock G.M."/>
            <person name="Brown S.J."/>
            <person name="Denell R."/>
            <person name="Beeman R.W."/>
            <person name="Gibbs R."/>
            <person name="Beeman R.W."/>
            <person name="Brown S.J."/>
            <person name="Bucher G."/>
            <person name="Friedrich M."/>
            <person name="Grimmelikhuijzen C.J."/>
            <person name="Klingler M."/>
            <person name="Lorenzen M."/>
            <person name="Richards S."/>
            <person name="Roth S."/>
            <person name="Schroder R."/>
            <person name="Tautz D."/>
            <person name="Zdobnov E.M."/>
            <person name="Muzny D."/>
            <person name="Gibbs R.A."/>
            <person name="Weinstock G.M."/>
            <person name="Attaway T."/>
            <person name="Bell S."/>
            <person name="Buhay C.J."/>
            <person name="Chandrabose M.N."/>
            <person name="Chavez D."/>
            <person name="Clerk-Blankenburg K.P."/>
            <person name="Cree A."/>
            <person name="Dao M."/>
            <person name="Davis C."/>
            <person name="Chacko J."/>
            <person name="Dinh H."/>
            <person name="Dugan-Rocha S."/>
            <person name="Fowler G."/>
            <person name="Garner T.T."/>
            <person name="Garnes J."/>
            <person name="Gnirke A."/>
            <person name="Hawes A."/>
            <person name="Hernandez J."/>
            <person name="Hines S."/>
            <person name="Holder M."/>
            <person name="Hume J."/>
            <person name="Jhangiani S.N."/>
            <person name="Joshi V."/>
            <person name="Khan Z.M."/>
            <person name="Jackson L."/>
            <person name="Kovar C."/>
            <person name="Kowis A."/>
            <person name="Lee S."/>
            <person name="Lewis L.R."/>
            <person name="Margolis J."/>
            <person name="Morgan M."/>
            <person name="Nazareth L.V."/>
            <person name="Nguyen N."/>
            <person name="Okwuonu G."/>
            <person name="Parker D."/>
            <person name="Richards S."/>
            <person name="Ruiz S.J."/>
            <person name="Santibanez J."/>
            <person name="Savard J."/>
            <person name="Scherer S.E."/>
            <person name="Schneider B."/>
            <person name="Sodergren E."/>
            <person name="Tautz D."/>
            <person name="Vattahil S."/>
            <person name="Villasana D."/>
            <person name="White C.S."/>
            <person name="Wright R."/>
            <person name="Park Y."/>
            <person name="Beeman R.W."/>
            <person name="Lord J."/>
            <person name="Oppert B."/>
            <person name="Lorenzen M."/>
            <person name="Brown S."/>
            <person name="Wang L."/>
            <person name="Savard J."/>
            <person name="Tautz D."/>
            <person name="Richards S."/>
            <person name="Weinstock G."/>
            <person name="Gibbs R.A."/>
            <person name="Liu Y."/>
            <person name="Worley K."/>
            <person name="Weinstock G."/>
            <person name="Elsik C.G."/>
            <person name="Reese J.T."/>
            <person name="Elhaik E."/>
            <person name="Landan G."/>
            <person name="Graur D."/>
            <person name="Arensburger P."/>
            <person name="Atkinson P."/>
            <person name="Beeman R.W."/>
            <person name="Beidler J."/>
            <person name="Brown S.J."/>
            <person name="Demuth J.P."/>
            <person name="Drury D.W."/>
            <person name="Du Y.Z."/>
            <person name="Fujiwara H."/>
            <person name="Lorenzen M."/>
            <person name="Maselli V."/>
            <person name="Osanai M."/>
            <person name="Park Y."/>
            <person name="Robertson H.M."/>
            <person name="Tu Z."/>
            <person name="Wang J.J."/>
            <person name="Wang S."/>
            <person name="Richards S."/>
            <person name="Song H."/>
            <person name="Zhang L."/>
            <person name="Sodergren E."/>
            <person name="Werner D."/>
            <person name="Stanke M."/>
            <person name="Morgenstern B."/>
            <person name="Solovyev V."/>
            <person name="Kosarev P."/>
            <person name="Brown G."/>
            <person name="Chen H.C."/>
            <person name="Ermolaeva O."/>
            <person name="Hlavina W."/>
            <person name="Kapustin Y."/>
            <person name="Kiryutin B."/>
            <person name="Kitts P."/>
            <person name="Maglott D."/>
            <person name="Pruitt K."/>
            <person name="Sapojnikov V."/>
            <person name="Souvorov A."/>
            <person name="Mackey A.J."/>
            <person name="Waterhouse R.M."/>
            <person name="Wyder S."/>
            <person name="Zdobnov E.M."/>
            <person name="Zdobnov E.M."/>
            <person name="Wyder S."/>
            <person name="Kriventseva E.V."/>
            <person name="Kadowaki T."/>
            <person name="Bork P."/>
            <person name="Aranda M."/>
            <person name="Bao R."/>
            <person name="Beermann A."/>
            <person name="Berns N."/>
            <person name="Bolognesi R."/>
            <person name="Bonneton F."/>
            <person name="Bopp D."/>
            <person name="Brown S.J."/>
            <person name="Bucher G."/>
            <person name="Butts T."/>
            <person name="Chaumot A."/>
            <person name="Denell R.E."/>
            <person name="Ferrier D.E."/>
            <person name="Friedrich M."/>
            <person name="Gordon C.M."/>
            <person name="Jindra M."/>
            <person name="Klingler M."/>
            <person name="Lan Q."/>
            <person name="Lattorff H.M."/>
            <person name="Laudet V."/>
            <person name="von Levetsow C."/>
            <person name="Liu Z."/>
            <person name="Lutz R."/>
            <person name="Lynch J.A."/>
            <person name="da Fonseca R.N."/>
            <person name="Posnien N."/>
            <person name="Reuter R."/>
            <person name="Roth S."/>
            <person name="Savard J."/>
            <person name="Schinko J.B."/>
            <person name="Schmitt C."/>
            <person name="Schoppmeier M."/>
            <person name="Schroder R."/>
            <person name="Shippy T.D."/>
            <person name="Simonnet F."/>
            <person name="Marques-Souza H."/>
            <person name="Tautz D."/>
            <person name="Tomoyasu Y."/>
            <person name="Trauner J."/>
            <person name="Van der Zee M."/>
            <person name="Vervoort M."/>
            <person name="Wittkopp N."/>
            <person name="Wimmer E.A."/>
            <person name="Yang X."/>
            <person name="Jones A.K."/>
            <person name="Sattelle D.B."/>
            <person name="Ebert P.R."/>
            <person name="Nelson D."/>
            <person name="Scott J.G."/>
            <person name="Beeman R.W."/>
            <person name="Muthukrishnan S."/>
            <person name="Kramer K.J."/>
            <person name="Arakane Y."/>
            <person name="Beeman R.W."/>
            <person name="Zhu Q."/>
            <person name="Hogenkamp D."/>
            <person name="Dixit R."/>
            <person name="Oppert B."/>
            <person name="Jiang H."/>
            <person name="Zou Z."/>
            <person name="Marshall J."/>
            <person name="Elpidina E."/>
            <person name="Vinokurov K."/>
            <person name="Oppert C."/>
            <person name="Zou Z."/>
            <person name="Evans J."/>
            <person name="Lu Z."/>
            <person name="Zhao P."/>
            <person name="Sumathipala N."/>
            <person name="Altincicek B."/>
            <person name="Vilcinskas A."/>
            <person name="Williams M."/>
            <person name="Hultmark D."/>
            <person name="Hetru C."/>
            <person name="Jiang H."/>
            <person name="Grimmelikhuijzen C.J."/>
            <person name="Hauser F."/>
            <person name="Cazzamali G."/>
            <person name="Williamson M."/>
            <person name="Park Y."/>
            <person name="Li B."/>
            <person name="Tanaka Y."/>
            <person name="Predel R."/>
            <person name="Neupert S."/>
            <person name="Schachtner J."/>
            <person name="Verleyen P."/>
            <person name="Raible F."/>
            <person name="Bork P."/>
            <person name="Friedrich M."/>
            <person name="Walden K.K."/>
            <person name="Robertson H.M."/>
            <person name="Angeli S."/>
            <person name="Foret S."/>
            <person name="Bucher G."/>
            <person name="Schuetz S."/>
            <person name="Maleszka R."/>
            <person name="Wimmer E.A."/>
            <person name="Beeman R.W."/>
            <person name="Lorenzen M."/>
            <person name="Tomoyasu Y."/>
            <person name="Miller S.C."/>
            <person name="Grossmann D."/>
            <person name="Bucher G."/>
        </authorList>
    </citation>
    <scope>NUCLEOTIDE SEQUENCE [LARGE SCALE GENOMIC DNA]</scope>
    <source>
        <strain evidence="6 7">Georgia GA2</strain>
    </source>
</reference>
<evidence type="ECO:0000313" key="6">
    <source>
        <dbReference type="EMBL" id="KXZ75783.1"/>
    </source>
</evidence>
<proteinExistence type="inferred from homology"/>
<feature type="domain" description="Serpin" evidence="5">
    <location>
        <begin position="16"/>
        <end position="365"/>
    </location>
</feature>
<dbReference type="SUPFAM" id="SSF56574">
    <property type="entry name" value="Serpins"/>
    <property type="match status" value="1"/>
</dbReference>
<keyword evidence="2" id="KW-0646">Protease inhibitor</keyword>
<keyword evidence="7" id="KW-1185">Reference proteome</keyword>
<gene>
    <name evidence="6" type="primary">AUGUSTUS-3.0.2_30935</name>
    <name evidence="6" type="ORF">TcasGA2_TC030935</name>
</gene>
<dbReference type="SMART" id="SM00093">
    <property type="entry name" value="SERPIN"/>
    <property type="match status" value="1"/>
</dbReference>
<dbReference type="InParanoid" id="A0A139W923"/>
<dbReference type="Proteomes" id="UP000007266">
    <property type="component" value="Unassembled WGS sequence"/>
</dbReference>
<dbReference type="Pfam" id="PF00079">
    <property type="entry name" value="Serpin"/>
    <property type="match status" value="1"/>
</dbReference>
<dbReference type="InterPro" id="IPR036186">
    <property type="entry name" value="Serpin_sf"/>
</dbReference>
<organism evidence="6 7">
    <name type="scientific">Tribolium castaneum</name>
    <name type="common">Red flour beetle</name>
    <dbReference type="NCBI Taxonomy" id="7070"/>
    <lineage>
        <taxon>Eukaryota</taxon>
        <taxon>Metazoa</taxon>
        <taxon>Ecdysozoa</taxon>
        <taxon>Arthropoda</taxon>
        <taxon>Hexapoda</taxon>
        <taxon>Insecta</taxon>
        <taxon>Pterygota</taxon>
        <taxon>Neoptera</taxon>
        <taxon>Endopterygota</taxon>
        <taxon>Coleoptera</taxon>
        <taxon>Polyphaga</taxon>
        <taxon>Cucujiformia</taxon>
        <taxon>Tenebrionidae</taxon>
        <taxon>Tenebrionidae incertae sedis</taxon>
        <taxon>Tribolium</taxon>
    </lineage>
</organism>
<evidence type="ECO:0000256" key="3">
    <source>
        <dbReference type="ARBA" id="ARBA00022900"/>
    </source>
</evidence>
<comment type="similarity">
    <text evidence="1 4">Belongs to the serpin family.</text>
</comment>
<dbReference type="InterPro" id="IPR000215">
    <property type="entry name" value="Serpin_fam"/>
</dbReference>
<dbReference type="Gene3D" id="2.30.39.10">
    <property type="entry name" value="Alpha-1-antitrypsin, domain 1"/>
    <property type="match status" value="1"/>
</dbReference>
<dbReference type="GO" id="GO:0005615">
    <property type="term" value="C:extracellular space"/>
    <property type="evidence" value="ECO:0000318"/>
    <property type="project" value="GO_Central"/>
</dbReference>
<evidence type="ECO:0000256" key="4">
    <source>
        <dbReference type="RuleBase" id="RU000411"/>
    </source>
</evidence>
<dbReference type="EMBL" id="KQ972753">
    <property type="protein sequence ID" value="KXZ75783.1"/>
    <property type="molecule type" value="Genomic_DNA"/>
</dbReference>
<dbReference type="PANTHER" id="PTHR11461:SF211">
    <property type="entry name" value="GH10112P-RELATED"/>
    <property type="match status" value="1"/>
</dbReference>
<dbReference type="InterPro" id="IPR042185">
    <property type="entry name" value="Serpin_sf_2"/>
</dbReference>
<keyword evidence="3" id="KW-0722">Serine protease inhibitor</keyword>
<reference evidence="6 7" key="2">
    <citation type="journal article" date="2010" name="Nucleic Acids Res.">
        <title>BeetleBase in 2010: revisions to provide comprehensive genomic information for Tribolium castaneum.</title>
        <authorList>
            <person name="Kim H.S."/>
            <person name="Murphy T."/>
            <person name="Xia J."/>
            <person name="Caragea D."/>
            <person name="Park Y."/>
            <person name="Beeman R.W."/>
            <person name="Lorenzen M.D."/>
            <person name="Butcher S."/>
            <person name="Manak J.R."/>
            <person name="Brown S.J."/>
        </authorList>
    </citation>
    <scope>NUCLEOTIDE SEQUENCE [LARGE SCALE GENOMIC DNA]</scope>
    <source>
        <strain evidence="6 7">Georgia GA2</strain>
    </source>
</reference>
<dbReference type="eggNOG" id="KOG2392">
    <property type="taxonomic scope" value="Eukaryota"/>
</dbReference>
<dbReference type="GO" id="GO:0050776">
    <property type="term" value="P:regulation of immune response"/>
    <property type="evidence" value="ECO:0000318"/>
    <property type="project" value="GO_Central"/>
</dbReference>